<protein>
    <submittedName>
        <fullName evidence="1">Uncharacterized protein</fullName>
    </submittedName>
</protein>
<proteinExistence type="predicted"/>
<name>F4G191_METCR</name>
<dbReference type="AlphaFoldDB" id="F4G191"/>
<reference evidence="1 2" key="1">
    <citation type="journal article" date="2011" name="J. Bacteriol.">
        <title>Complete genome sequence of Metallosphaera cuprina, a metal sulfide-oxidizing archaeon from a hot spring.</title>
        <authorList>
            <person name="Liu L.J."/>
            <person name="You X.Y."/>
            <person name="Zheng H."/>
            <person name="Wang S."/>
            <person name="Jiang C.Y."/>
            <person name="Liu S.J."/>
        </authorList>
    </citation>
    <scope>NUCLEOTIDE SEQUENCE [LARGE SCALE GENOMIC DNA]</scope>
    <source>
        <strain evidence="1 2">Ar-4</strain>
    </source>
</reference>
<evidence type="ECO:0000313" key="2">
    <source>
        <dbReference type="Proteomes" id="UP000007812"/>
    </source>
</evidence>
<organism evidence="1 2">
    <name type="scientific">Metallosphaera cuprina (strain Ar-4)</name>
    <dbReference type="NCBI Taxonomy" id="1006006"/>
    <lineage>
        <taxon>Archaea</taxon>
        <taxon>Thermoproteota</taxon>
        <taxon>Thermoprotei</taxon>
        <taxon>Sulfolobales</taxon>
        <taxon>Sulfolobaceae</taxon>
        <taxon>Metallosphaera</taxon>
    </lineage>
</organism>
<sequence>MLIGYFAFGLSILASLNEETAFLTFKPSKSPARSINRAVNLAGI</sequence>
<gene>
    <name evidence="1" type="ordered locus">Mcup_1876</name>
</gene>
<dbReference type="Proteomes" id="UP000007812">
    <property type="component" value="Chromosome"/>
</dbReference>
<dbReference type="KEGG" id="mcn:Mcup_1876"/>
<evidence type="ECO:0000313" key="1">
    <source>
        <dbReference type="EMBL" id="AEB95978.1"/>
    </source>
</evidence>
<dbReference type="HOGENOM" id="CLU_3210730_0_0_2"/>
<dbReference type="EMBL" id="CP002656">
    <property type="protein sequence ID" value="AEB95978.1"/>
    <property type="molecule type" value="Genomic_DNA"/>
</dbReference>
<keyword evidence="2" id="KW-1185">Reference proteome</keyword>
<accession>F4G191</accession>